<dbReference type="InterPro" id="IPR010611">
    <property type="entry name" value="3D_dom"/>
</dbReference>
<dbReference type="GO" id="GO:0019867">
    <property type="term" value="C:outer membrane"/>
    <property type="evidence" value="ECO:0007669"/>
    <property type="project" value="InterPro"/>
</dbReference>
<protein>
    <submittedName>
        <fullName evidence="3">3D domain protein</fullName>
    </submittedName>
</protein>
<dbReference type="eggNOG" id="COG3584">
    <property type="taxonomic scope" value="Bacteria"/>
</dbReference>
<dbReference type="CDD" id="cd14667">
    <property type="entry name" value="3D_containing_proteins"/>
    <property type="match status" value="1"/>
</dbReference>
<dbReference type="Pfam" id="PF03990">
    <property type="entry name" value="DUF348"/>
    <property type="match status" value="2"/>
</dbReference>
<evidence type="ECO:0000313" key="4">
    <source>
        <dbReference type="Proteomes" id="UP000004594"/>
    </source>
</evidence>
<dbReference type="AlphaFoldDB" id="E4L7J4"/>
<gene>
    <name evidence="3" type="ORF">HMPREF9220_1226</name>
</gene>
<dbReference type="InterPro" id="IPR011098">
    <property type="entry name" value="G5_dom"/>
</dbReference>
<dbReference type="InterPro" id="IPR036908">
    <property type="entry name" value="RlpA-like_sf"/>
</dbReference>
<dbReference type="PANTHER" id="PTHR39160">
    <property type="entry name" value="CELL WALL-BINDING PROTEIN YOCH"/>
    <property type="match status" value="1"/>
</dbReference>
<sequence>MAVFSMKKARAIFLGTIIITSTMMNSVSAFGINETNNKIEYKSISIYDGDKKIPFKTNESDYRKVLDAAGIKLSSYDKFWSSSGNVEDGSVLVIERAIPVKINYKGSVRVIYTTQQTVQGAVNDAGYDWHKVMPVEDGLSRVRSGMEIHVIPYEVKIVEKTEEIPVSYVKWYDSTLNSDEQVVVQEGRTGIRNTRVEEFISDGKVIKTEVLKSKVIDEGEKGIAKTGNQNGTVGWVKVMSATAYHPMDGDGRGITATGTRAGHGVVAVDPSVIPLGSKVYVPGYGEAVAEDTGGAIIGDRIDLCMDTYYDCYAFGRKNIEVFVQY</sequence>
<dbReference type="PANTHER" id="PTHR39160:SF4">
    <property type="entry name" value="RESUSCITATION-PROMOTING FACTOR RPFB"/>
    <property type="match status" value="1"/>
</dbReference>
<evidence type="ECO:0000256" key="1">
    <source>
        <dbReference type="ARBA" id="ARBA00022729"/>
    </source>
</evidence>
<proteinExistence type="predicted"/>
<dbReference type="Pfam" id="PF07501">
    <property type="entry name" value="G5"/>
    <property type="match status" value="1"/>
</dbReference>
<dbReference type="SMART" id="SM01208">
    <property type="entry name" value="G5"/>
    <property type="match status" value="1"/>
</dbReference>
<feature type="domain" description="G5" evidence="2">
    <location>
        <begin position="150"/>
        <end position="230"/>
    </location>
</feature>
<comment type="caution">
    <text evidence="3">The sequence shown here is derived from an EMBL/GenBank/DDBJ whole genome shotgun (WGS) entry which is preliminary data.</text>
</comment>
<evidence type="ECO:0000259" key="2">
    <source>
        <dbReference type="PROSITE" id="PS51109"/>
    </source>
</evidence>
<name>E4L7J4_9FIRM</name>
<dbReference type="Gene3D" id="2.40.40.10">
    <property type="entry name" value="RlpA-like domain"/>
    <property type="match status" value="1"/>
</dbReference>
<dbReference type="OrthoDB" id="9798935at2"/>
<accession>E4L7J4</accession>
<dbReference type="Gene3D" id="2.20.230.10">
    <property type="entry name" value="Resuscitation-promoting factor rpfb"/>
    <property type="match status" value="1"/>
</dbReference>
<dbReference type="SUPFAM" id="SSF50685">
    <property type="entry name" value="Barwin-like endoglucanases"/>
    <property type="match status" value="1"/>
</dbReference>
<dbReference type="PROSITE" id="PS51109">
    <property type="entry name" value="G5"/>
    <property type="match status" value="1"/>
</dbReference>
<dbReference type="Proteomes" id="UP000004594">
    <property type="component" value="Unassembled WGS sequence"/>
</dbReference>
<keyword evidence="1" id="KW-0732">Signal</keyword>
<evidence type="ECO:0000313" key="3">
    <source>
        <dbReference type="EMBL" id="EFR43277.1"/>
    </source>
</evidence>
<dbReference type="InterPro" id="IPR059180">
    <property type="entry name" value="3D_YorM"/>
</dbReference>
<organism evidence="3 4">
    <name type="scientific">Dialister micraerophilus UPII 345-E</name>
    <dbReference type="NCBI Taxonomy" id="910314"/>
    <lineage>
        <taxon>Bacteria</taxon>
        <taxon>Bacillati</taxon>
        <taxon>Bacillota</taxon>
        <taxon>Negativicutes</taxon>
        <taxon>Veillonellales</taxon>
        <taxon>Veillonellaceae</taxon>
        <taxon>Dialister</taxon>
    </lineage>
</organism>
<dbReference type="GO" id="GO:0009254">
    <property type="term" value="P:peptidoglycan turnover"/>
    <property type="evidence" value="ECO:0007669"/>
    <property type="project" value="InterPro"/>
</dbReference>
<dbReference type="InterPro" id="IPR007137">
    <property type="entry name" value="DUF348"/>
</dbReference>
<dbReference type="EMBL" id="AENT01000004">
    <property type="protein sequence ID" value="EFR43277.1"/>
    <property type="molecule type" value="Genomic_DNA"/>
</dbReference>
<dbReference type="InterPro" id="IPR051933">
    <property type="entry name" value="Resuscitation_pf_RpfB"/>
</dbReference>
<dbReference type="Pfam" id="PF06725">
    <property type="entry name" value="3D"/>
    <property type="match status" value="1"/>
</dbReference>
<dbReference type="RefSeq" id="WP_007553918.1">
    <property type="nucleotide sequence ID" value="NZ_AENT01000004.1"/>
</dbReference>
<dbReference type="GO" id="GO:0004553">
    <property type="term" value="F:hydrolase activity, hydrolyzing O-glycosyl compounds"/>
    <property type="evidence" value="ECO:0007669"/>
    <property type="project" value="InterPro"/>
</dbReference>
<reference evidence="3 4" key="1">
    <citation type="submission" date="2010-11" db="EMBL/GenBank/DDBJ databases">
        <authorList>
            <person name="Durkin A.S."/>
            <person name="Madupu R."/>
            <person name="Torralba M."/>
            <person name="Gillis M."/>
            <person name="Methe B."/>
            <person name="Sutton G."/>
            <person name="Nelson K.E."/>
        </authorList>
    </citation>
    <scope>NUCLEOTIDE SEQUENCE [LARGE SCALE GENOMIC DNA]</scope>
    <source>
        <strain evidence="3 4">UPII 345-E</strain>
    </source>
</reference>